<evidence type="ECO:0000256" key="1">
    <source>
        <dbReference type="SAM" id="SignalP"/>
    </source>
</evidence>
<dbReference type="EnsemblMetazoa" id="AFAF019442-RA">
    <property type="protein sequence ID" value="AFAF019442-PA"/>
    <property type="gene ID" value="AFAF019442"/>
</dbReference>
<feature type="signal peptide" evidence="1">
    <location>
        <begin position="1"/>
        <end position="18"/>
    </location>
</feature>
<dbReference type="VEuPathDB" id="VectorBase:AFAF019442"/>
<accession>A0A182QYI1</accession>
<dbReference type="STRING" id="69004.A0A182QYI1"/>
<keyword evidence="1" id="KW-0732">Signal</keyword>
<protein>
    <submittedName>
        <fullName evidence="2">Uncharacterized protein</fullName>
    </submittedName>
</protein>
<organism evidence="2 3">
    <name type="scientific">Anopheles farauti</name>
    <dbReference type="NCBI Taxonomy" id="69004"/>
    <lineage>
        <taxon>Eukaryota</taxon>
        <taxon>Metazoa</taxon>
        <taxon>Ecdysozoa</taxon>
        <taxon>Arthropoda</taxon>
        <taxon>Hexapoda</taxon>
        <taxon>Insecta</taxon>
        <taxon>Pterygota</taxon>
        <taxon>Neoptera</taxon>
        <taxon>Endopterygota</taxon>
        <taxon>Diptera</taxon>
        <taxon>Nematocera</taxon>
        <taxon>Culicoidea</taxon>
        <taxon>Culicidae</taxon>
        <taxon>Anophelinae</taxon>
        <taxon>Anopheles</taxon>
    </lineage>
</organism>
<reference evidence="2" key="2">
    <citation type="submission" date="2020-05" db="UniProtKB">
        <authorList>
            <consortium name="EnsemblMetazoa"/>
        </authorList>
    </citation>
    <scope>IDENTIFICATION</scope>
    <source>
        <strain evidence="2">FAR1</strain>
    </source>
</reference>
<keyword evidence="3" id="KW-1185">Reference proteome</keyword>
<reference evidence="3" key="1">
    <citation type="submission" date="2014-01" db="EMBL/GenBank/DDBJ databases">
        <title>The Genome Sequence of Anopheles farauti FAR1 (V2).</title>
        <authorList>
            <consortium name="The Broad Institute Genomics Platform"/>
            <person name="Neafsey D.E."/>
            <person name="Besansky N."/>
            <person name="Howell P."/>
            <person name="Walton C."/>
            <person name="Young S.K."/>
            <person name="Zeng Q."/>
            <person name="Gargeya S."/>
            <person name="Fitzgerald M."/>
            <person name="Haas B."/>
            <person name="Abouelleil A."/>
            <person name="Allen A.W."/>
            <person name="Alvarado L."/>
            <person name="Arachchi H.M."/>
            <person name="Berlin A.M."/>
            <person name="Chapman S.B."/>
            <person name="Gainer-Dewar J."/>
            <person name="Goldberg J."/>
            <person name="Griggs A."/>
            <person name="Gujja S."/>
            <person name="Hansen M."/>
            <person name="Howarth C."/>
            <person name="Imamovic A."/>
            <person name="Ireland A."/>
            <person name="Larimer J."/>
            <person name="McCowan C."/>
            <person name="Murphy C."/>
            <person name="Pearson M."/>
            <person name="Poon T.W."/>
            <person name="Priest M."/>
            <person name="Roberts A."/>
            <person name="Saif S."/>
            <person name="Shea T."/>
            <person name="Sisk P."/>
            <person name="Sykes S."/>
            <person name="Wortman J."/>
            <person name="Nusbaum C."/>
            <person name="Birren B."/>
        </authorList>
    </citation>
    <scope>NUCLEOTIDE SEQUENCE [LARGE SCALE GENOMIC DNA]</scope>
    <source>
        <strain evidence="3">FAR1</strain>
    </source>
</reference>
<evidence type="ECO:0000313" key="2">
    <source>
        <dbReference type="EnsemblMetazoa" id="AFAF019442-PA"/>
    </source>
</evidence>
<feature type="chain" id="PRO_5008133584" evidence="1">
    <location>
        <begin position="19"/>
        <end position="178"/>
    </location>
</feature>
<proteinExistence type="predicted"/>
<dbReference type="AlphaFoldDB" id="A0A182QYI1"/>
<sequence length="178" mass="18675">MRSAVVFLVALLVVSCQGTTNDREDIAGSKDTPLATFLQPVQARLRDDQDLPDRRARELSYFGTGYSYNPYVGHHNALYTPYSSQHGLYNPYTSNPAAYSFGSLNGYGGATGFGGGFGGLSNTAFLGTGTGAYPGAQFGGFGQGVGAGTYPYGVGAQSPYGGGYGNQFGGYYNRGLYV</sequence>
<dbReference type="EMBL" id="AXCN02000649">
    <property type="status" value="NOT_ANNOTATED_CDS"/>
    <property type="molecule type" value="Genomic_DNA"/>
</dbReference>
<dbReference type="Proteomes" id="UP000075886">
    <property type="component" value="Unassembled WGS sequence"/>
</dbReference>
<dbReference type="PROSITE" id="PS51257">
    <property type="entry name" value="PROKAR_LIPOPROTEIN"/>
    <property type="match status" value="1"/>
</dbReference>
<name>A0A182QYI1_9DIPT</name>
<evidence type="ECO:0000313" key="3">
    <source>
        <dbReference type="Proteomes" id="UP000075886"/>
    </source>
</evidence>